<evidence type="ECO:0000313" key="2">
    <source>
        <dbReference type="EMBL" id="KAA5535420.1"/>
    </source>
</evidence>
<accession>A0A5M6CLW3</accession>
<protein>
    <recommendedName>
        <fullName evidence="4">Nucleotide-diphospho-sugar transferase domain-containing protein</fullName>
    </recommendedName>
</protein>
<dbReference type="RefSeq" id="WP_150080031.1">
    <property type="nucleotide sequence ID" value="NZ_VWOX01000047.1"/>
</dbReference>
<keyword evidence="3" id="KW-1185">Reference proteome</keyword>
<reference evidence="2 3" key="1">
    <citation type="submission" date="2019-08" db="EMBL/GenBank/DDBJ databases">
        <authorList>
            <person name="Dhanesh K."/>
            <person name="Kumar G."/>
            <person name="Sasikala C."/>
            <person name="Venkata Ramana C."/>
        </authorList>
    </citation>
    <scope>NUCLEOTIDE SEQUENCE [LARGE SCALE GENOMIC DNA]</scope>
    <source>
        <strain evidence="2 3">JC645</strain>
    </source>
</reference>
<gene>
    <name evidence="2" type="ORF">FYK55_28530</name>
</gene>
<sequence length="220" mass="25412">MQTKHDQQVTVQSCETSPLDEKGILYVAIGWRMRNQLERSIASVRRYLDLPITVITDLDGIQDVDEIRKVNWSRKPGYAVKPAFVPQLPYQRTLVLDADTVILRSDAASPLELITDRYGYHAAAVQSLNYRTNEVRVLSCTPSCNSGVLFLRRSPPVRRAMRLWQKYYPGHGSEEIFLTRALLKAAAVTFWLPRQWNDRGQRGNRKHDVRIWHPKPTSKR</sequence>
<dbReference type="InterPro" id="IPR029044">
    <property type="entry name" value="Nucleotide-diphossugar_trans"/>
</dbReference>
<dbReference type="Gene3D" id="3.90.550.10">
    <property type="entry name" value="Spore Coat Polysaccharide Biosynthesis Protein SpsA, Chain A"/>
    <property type="match status" value="1"/>
</dbReference>
<evidence type="ECO:0000256" key="1">
    <source>
        <dbReference type="SAM" id="MobiDB-lite"/>
    </source>
</evidence>
<organism evidence="2 3">
    <name type="scientific">Roseiconus nitratireducens</name>
    <dbReference type="NCBI Taxonomy" id="2605748"/>
    <lineage>
        <taxon>Bacteria</taxon>
        <taxon>Pseudomonadati</taxon>
        <taxon>Planctomycetota</taxon>
        <taxon>Planctomycetia</taxon>
        <taxon>Pirellulales</taxon>
        <taxon>Pirellulaceae</taxon>
        <taxon>Roseiconus</taxon>
    </lineage>
</organism>
<dbReference type="EMBL" id="VWOX01000047">
    <property type="protein sequence ID" value="KAA5535420.1"/>
    <property type="molecule type" value="Genomic_DNA"/>
</dbReference>
<feature type="region of interest" description="Disordered" evidence="1">
    <location>
        <begin position="199"/>
        <end position="220"/>
    </location>
</feature>
<dbReference type="AlphaFoldDB" id="A0A5M6CLW3"/>
<evidence type="ECO:0008006" key="4">
    <source>
        <dbReference type="Google" id="ProtNLM"/>
    </source>
</evidence>
<name>A0A5M6CLW3_9BACT</name>
<dbReference type="SUPFAM" id="SSF53448">
    <property type="entry name" value="Nucleotide-diphospho-sugar transferases"/>
    <property type="match status" value="1"/>
</dbReference>
<evidence type="ECO:0000313" key="3">
    <source>
        <dbReference type="Proteomes" id="UP000324479"/>
    </source>
</evidence>
<comment type="caution">
    <text evidence="2">The sequence shown here is derived from an EMBL/GenBank/DDBJ whole genome shotgun (WGS) entry which is preliminary data.</text>
</comment>
<feature type="compositionally biased region" description="Basic residues" evidence="1">
    <location>
        <begin position="202"/>
        <end position="220"/>
    </location>
</feature>
<proteinExistence type="predicted"/>
<dbReference type="Proteomes" id="UP000324479">
    <property type="component" value="Unassembled WGS sequence"/>
</dbReference>